<dbReference type="Proteomes" id="UP000283896">
    <property type="component" value="Unassembled WGS sequence"/>
</dbReference>
<feature type="domain" description="DUF2963" evidence="1">
    <location>
        <begin position="65"/>
        <end position="105"/>
    </location>
</feature>
<dbReference type="EMBL" id="MPBG01000004">
    <property type="protein sequence ID" value="RMI88712.1"/>
    <property type="molecule type" value="Genomic_DNA"/>
</dbReference>
<reference evidence="3" key="1">
    <citation type="submission" date="2016-11" db="EMBL/GenBank/DDBJ databases">
        <title>Genome sequence of Candidatus Phytoplasma solani strain SA-1.</title>
        <authorList>
            <person name="Haryono M."/>
            <person name="Samarzija I."/>
            <person name="Seruga Music M."/>
            <person name="Hogenhout S."/>
            <person name="Kuo C.-H."/>
        </authorList>
    </citation>
    <scope>NUCLEOTIDE SEQUENCE [LARGE SCALE GENOMIC DNA]</scope>
    <source>
        <strain evidence="3">SA-1</strain>
    </source>
</reference>
<dbReference type="OrthoDB" id="386184at2"/>
<evidence type="ECO:0000313" key="2">
    <source>
        <dbReference type="EMBL" id="RMI88712.1"/>
    </source>
</evidence>
<organism evidence="2 3">
    <name type="scientific">Candidatus Phytoplasma solani</name>
    <dbReference type="NCBI Taxonomy" id="69896"/>
    <lineage>
        <taxon>Bacteria</taxon>
        <taxon>Bacillati</taxon>
        <taxon>Mycoplasmatota</taxon>
        <taxon>Mollicutes</taxon>
        <taxon>Acholeplasmatales</taxon>
        <taxon>Acholeplasmataceae</taxon>
        <taxon>Candidatus Phytoplasma</taxon>
        <taxon>16SrXII (Stolbur group)</taxon>
    </lineage>
</organism>
<dbReference type="InterPro" id="IPR021348">
    <property type="entry name" value="DUF2963"/>
</dbReference>
<gene>
    <name evidence="2" type="ORF">PSSA1_v1c3080</name>
</gene>
<evidence type="ECO:0000259" key="1">
    <source>
        <dbReference type="Pfam" id="PF11178"/>
    </source>
</evidence>
<evidence type="ECO:0000313" key="3">
    <source>
        <dbReference type="Proteomes" id="UP000283896"/>
    </source>
</evidence>
<accession>A0A421NXI4</accession>
<dbReference type="Pfam" id="PF11178">
    <property type="entry name" value="DUF2963"/>
    <property type="match status" value="2"/>
</dbReference>
<name>A0A421NXI4_9MOLU</name>
<dbReference type="AlphaFoldDB" id="A0A421NXI4"/>
<sequence length="129" mass="15226">MKNEIKLVKRNGWPIIEEYNQETNKLVKETAFNNDNKAIWFIREYEQYKNTGKEIKEINYGCGGGKNVRDISEYDKNTSELTKQTFLQSDGTIDCMYEFKQTARKLAIKETYFHNNGQIKEVKHINKTC</sequence>
<proteinExistence type="predicted"/>
<comment type="caution">
    <text evidence="2">The sequence shown here is derived from an EMBL/GenBank/DDBJ whole genome shotgun (WGS) entry which is preliminary data.</text>
</comment>
<protein>
    <recommendedName>
        <fullName evidence="1">DUF2963 domain-containing protein</fullName>
    </recommendedName>
</protein>
<feature type="domain" description="DUF2963" evidence="1">
    <location>
        <begin position="15"/>
        <end position="58"/>
    </location>
</feature>
<keyword evidence="3" id="KW-1185">Reference proteome</keyword>
<dbReference type="RefSeq" id="WP_122225445.1">
    <property type="nucleotide sequence ID" value="NZ_CP103787.1"/>
</dbReference>